<dbReference type="GO" id="GO:0002098">
    <property type="term" value="P:tRNA wobble uridine modification"/>
    <property type="evidence" value="ECO:0007669"/>
    <property type="project" value="InterPro"/>
</dbReference>
<keyword evidence="5" id="KW-1185">Reference proteome</keyword>
<dbReference type="EMBL" id="CAIIXF020000011">
    <property type="protein sequence ID" value="CAH1800327.1"/>
    <property type="molecule type" value="Genomic_DNA"/>
</dbReference>
<evidence type="ECO:0000313" key="4">
    <source>
        <dbReference type="EMBL" id="CAH1800327.1"/>
    </source>
</evidence>
<organism evidence="4 5">
    <name type="scientific">Owenia fusiformis</name>
    <name type="common">Polychaete worm</name>
    <dbReference type="NCBI Taxonomy" id="6347"/>
    <lineage>
        <taxon>Eukaryota</taxon>
        <taxon>Metazoa</taxon>
        <taxon>Spiralia</taxon>
        <taxon>Lophotrochozoa</taxon>
        <taxon>Annelida</taxon>
        <taxon>Polychaeta</taxon>
        <taxon>Sedentaria</taxon>
        <taxon>Canalipalpata</taxon>
        <taxon>Sabellida</taxon>
        <taxon>Oweniida</taxon>
        <taxon>Oweniidae</taxon>
        <taxon>Owenia</taxon>
    </lineage>
</organism>
<dbReference type="OrthoDB" id="9995306at2759"/>
<dbReference type="InterPro" id="IPR027417">
    <property type="entry name" value="P-loop_NTPase"/>
</dbReference>
<protein>
    <recommendedName>
        <fullName evidence="3">Elongator complex protein 6</fullName>
    </recommendedName>
</protein>
<dbReference type="PANTHER" id="PTHR16184:SF6">
    <property type="entry name" value="ELONGATOR COMPLEX PROTEIN 6"/>
    <property type="match status" value="1"/>
</dbReference>
<reference evidence="4" key="1">
    <citation type="submission" date="2022-03" db="EMBL/GenBank/DDBJ databases">
        <authorList>
            <person name="Martin C."/>
        </authorList>
    </citation>
    <scope>NUCLEOTIDE SEQUENCE</scope>
</reference>
<gene>
    <name evidence="4" type="ORF">OFUS_LOCUS24228</name>
</gene>
<dbReference type="GO" id="GO:0033588">
    <property type="term" value="C:elongator holoenzyme complex"/>
    <property type="evidence" value="ECO:0007669"/>
    <property type="project" value="InterPro"/>
</dbReference>
<dbReference type="CDD" id="cd19495">
    <property type="entry name" value="Elp6"/>
    <property type="match status" value="1"/>
</dbReference>
<dbReference type="Gene3D" id="3.40.50.300">
    <property type="entry name" value="P-loop containing nucleotide triphosphate hydrolases"/>
    <property type="match status" value="1"/>
</dbReference>
<comment type="caution">
    <text evidence="4">The sequence shown here is derived from an EMBL/GenBank/DDBJ whole genome shotgun (WGS) entry which is preliminary data.</text>
</comment>
<evidence type="ECO:0000256" key="2">
    <source>
        <dbReference type="ARBA" id="ARBA00008837"/>
    </source>
</evidence>
<evidence type="ECO:0000256" key="3">
    <source>
        <dbReference type="ARBA" id="ARBA00020263"/>
    </source>
</evidence>
<evidence type="ECO:0000313" key="5">
    <source>
        <dbReference type="Proteomes" id="UP000749559"/>
    </source>
</evidence>
<comment type="similarity">
    <text evidence="2">Belongs to the ELP6 family.</text>
</comment>
<evidence type="ECO:0000256" key="1">
    <source>
        <dbReference type="ARBA" id="ARBA00005043"/>
    </source>
</evidence>
<dbReference type="AlphaFoldDB" id="A0A8J1TA46"/>
<dbReference type="UniPathway" id="UPA00988"/>
<dbReference type="Proteomes" id="UP000749559">
    <property type="component" value="Unassembled WGS sequence"/>
</dbReference>
<name>A0A8J1TA46_OWEFU</name>
<dbReference type="InterPro" id="IPR018627">
    <property type="entry name" value="ELP6"/>
</dbReference>
<sequence length="259" mass="29167">MFPELQEIIDLDLTSLRNGNLILMSENGLDASFLIHHFLSYFLKNKCNVCFVGFCQTFGHYNTVAQKLGTNLNVAKQNGQLVFIEALKTTTQNLVTPSNNPFDCIDKELSIQSIYELIKSAVENLQQSSKTPTLILFDNLSIMQYVGVETLHIVSLVQYLRTCKTFENTTIAAMVTNDQNIDDEDASLLWKHLCHHSDLTIEANCLPSGYLKEVHGEIIAKWKDPLGLAKSARKPQSAQYRIKDKNVTFFAKGTSKMVL</sequence>
<dbReference type="Pfam" id="PF09807">
    <property type="entry name" value="ELP6"/>
    <property type="match status" value="1"/>
</dbReference>
<dbReference type="PANTHER" id="PTHR16184">
    <property type="entry name" value="ELONGATOR COMPLEX PROTEIN 6"/>
    <property type="match status" value="1"/>
</dbReference>
<accession>A0A8J1TA46</accession>
<comment type="pathway">
    <text evidence="1">tRNA modification; 5-methoxycarbonylmethyl-2-thiouridine-tRNA biosynthesis.</text>
</comment>
<proteinExistence type="inferred from homology"/>